<evidence type="ECO:0000259" key="4">
    <source>
        <dbReference type="SMART" id="SM00646"/>
    </source>
</evidence>
<dbReference type="RefSeq" id="WP_162363049.1">
    <property type="nucleotide sequence ID" value="NZ_CP047591.1"/>
</dbReference>
<protein>
    <recommendedName>
        <fullName evidence="4">MurNAc-LAA domain-containing protein</fullName>
    </recommendedName>
</protein>
<feature type="compositionally biased region" description="Low complexity" evidence="2">
    <location>
        <begin position="177"/>
        <end position="197"/>
    </location>
</feature>
<dbReference type="InterPro" id="IPR050695">
    <property type="entry name" value="N-acetylmuramoyl_amidase_3"/>
</dbReference>
<accession>A0A6P1MKU5</accession>
<evidence type="ECO:0000256" key="2">
    <source>
        <dbReference type="SAM" id="MobiDB-lite"/>
    </source>
</evidence>
<dbReference type="PANTHER" id="PTHR30404:SF0">
    <property type="entry name" value="N-ACETYLMURAMOYL-L-ALANINE AMIDASE AMIC"/>
    <property type="match status" value="1"/>
</dbReference>
<dbReference type="CDD" id="cd02696">
    <property type="entry name" value="MurNAc-LAA"/>
    <property type="match status" value="1"/>
</dbReference>
<feature type="chain" id="PRO_5026933944" description="MurNAc-LAA domain-containing protein" evidence="3">
    <location>
        <begin position="25"/>
        <end position="410"/>
    </location>
</feature>
<keyword evidence="6" id="KW-1185">Reference proteome</keyword>
<dbReference type="Pfam" id="PF01520">
    <property type="entry name" value="Amidase_3"/>
    <property type="match status" value="1"/>
</dbReference>
<dbReference type="GO" id="GO:0030288">
    <property type="term" value="C:outer membrane-bounded periplasmic space"/>
    <property type="evidence" value="ECO:0007669"/>
    <property type="project" value="TreeGrafter"/>
</dbReference>
<keyword evidence="1" id="KW-0378">Hydrolase</keyword>
<name>A0A6P1MKU5_9FIRM</name>
<dbReference type="PANTHER" id="PTHR30404">
    <property type="entry name" value="N-ACETYLMURAMOYL-L-ALANINE AMIDASE"/>
    <property type="match status" value="1"/>
</dbReference>
<evidence type="ECO:0000256" key="1">
    <source>
        <dbReference type="ARBA" id="ARBA00022801"/>
    </source>
</evidence>
<feature type="signal peptide" evidence="3">
    <location>
        <begin position="1"/>
        <end position="24"/>
    </location>
</feature>
<evidence type="ECO:0000313" key="6">
    <source>
        <dbReference type="Proteomes" id="UP000463883"/>
    </source>
</evidence>
<dbReference type="GO" id="GO:0009253">
    <property type="term" value="P:peptidoglycan catabolic process"/>
    <property type="evidence" value="ECO:0007669"/>
    <property type="project" value="InterPro"/>
</dbReference>
<dbReference type="GO" id="GO:0008745">
    <property type="term" value="F:N-acetylmuramoyl-L-alanine amidase activity"/>
    <property type="evidence" value="ECO:0007669"/>
    <property type="project" value="InterPro"/>
</dbReference>
<dbReference type="SMART" id="SM00646">
    <property type="entry name" value="Ami_3"/>
    <property type="match status" value="1"/>
</dbReference>
<dbReference type="InterPro" id="IPR036582">
    <property type="entry name" value="Mao_N_sf"/>
</dbReference>
<dbReference type="Pfam" id="PF07833">
    <property type="entry name" value="Cu_amine_oxidN1"/>
    <property type="match status" value="1"/>
</dbReference>
<feature type="domain" description="MurNAc-LAA" evidence="4">
    <location>
        <begin position="279"/>
        <end position="402"/>
    </location>
</feature>
<keyword evidence="3" id="KW-0732">Signal</keyword>
<reference evidence="5 6" key="1">
    <citation type="submission" date="2020-01" db="EMBL/GenBank/DDBJ databases">
        <title>Genomic analysis of Aminipila sp. CBA3637.</title>
        <authorList>
            <person name="Kim Y.B."/>
            <person name="Roh S.W."/>
        </authorList>
    </citation>
    <scope>NUCLEOTIDE SEQUENCE [LARGE SCALE GENOMIC DNA]</scope>
    <source>
        <strain evidence="5 6">CBA3637</strain>
    </source>
</reference>
<dbReference type="EMBL" id="CP047591">
    <property type="protein sequence ID" value="QHI73284.1"/>
    <property type="molecule type" value="Genomic_DNA"/>
</dbReference>
<feature type="region of interest" description="Disordered" evidence="2">
    <location>
        <begin position="174"/>
        <end position="197"/>
    </location>
</feature>
<sequence length="410" mass="44378">MKKIIVIVAMIITLIALTSGMVYAGTNIAQSDINEGLKFCEAYPVSLALDGQKIAFSQKDVPPVIIKEKTLIPARALFEKMGGKVTWQNDTQTVHVAYDNTEVVLTIGSDKALVNGKTETLDVPALIIDNDGDYYGSTMIPVRFTAEALGCGVAWQDSTRSVLISSPAKVDIPVVDSNTGNNNQNNNTNNNTNSNPNSNITWQFEQLNEAAKGKIVAIDMGHGGHDSGSIGHKGQPDQLNEKDVNLPIGLRLNEYLKSAGVSTYMIRESDVYYTLLERAQKANDAGATIFISVHNNSSETSAAHGTEVLYNSKINADGKSEMDLYGIQSKDIAKNVESEMVQSLGTLERGIKNSPEMAVLNKTTMPAIIVEGAFLSNESELSMMRKDDYADKYALGVAKGIVKSLNEAYK</sequence>
<proteinExistence type="predicted"/>
<evidence type="ECO:0000256" key="3">
    <source>
        <dbReference type="SAM" id="SignalP"/>
    </source>
</evidence>
<dbReference type="InterPro" id="IPR002508">
    <property type="entry name" value="MurNAc-LAA_cat"/>
</dbReference>
<dbReference type="Proteomes" id="UP000463883">
    <property type="component" value="Chromosome"/>
</dbReference>
<dbReference type="KEGG" id="amic:Ami3637_13660"/>
<evidence type="ECO:0000313" key="5">
    <source>
        <dbReference type="EMBL" id="QHI73284.1"/>
    </source>
</evidence>
<dbReference type="Gene3D" id="3.30.457.10">
    <property type="entry name" value="Copper amine oxidase-like, N-terminal domain"/>
    <property type="match status" value="1"/>
</dbReference>
<dbReference type="InterPro" id="IPR012854">
    <property type="entry name" value="Cu_amine_oxidase-like_N"/>
</dbReference>
<gene>
    <name evidence="5" type="ORF">Ami3637_13660</name>
</gene>
<organism evidence="5 6">
    <name type="scientific">Aminipila terrae</name>
    <dbReference type="NCBI Taxonomy" id="2697030"/>
    <lineage>
        <taxon>Bacteria</taxon>
        <taxon>Bacillati</taxon>
        <taxon>Bacillota</taxon>
        <taxon>Clostridia</taxon>
        <taxon>Peptostreptococcales</taxon>
        <taxon>Anaerovoracaceae</taxon>
        <taxon>Aminipila</taxon>
    </lineage>
</organism>
<dbReference type="Gene3D" id="3.40.630.40">
    <property type="entry name" value="Zn-dependent exopeptidases"/>
    <property type="match status" value="1"/>
</dbReference>
<dbReference type="SUPFAM" id="SSF53187">
    <property type="entry name" value="Zn-dependent exopeptidases"/>
    <property type="match status" value="1"/>
</dbReference>
<dbReference type="SUPFAM" id="SSF55383">
    <property type="entry name" value="Copper amine oxidase, domain N"/>
    <property type="match status" value="1"/>
</dbReference>
<dbReference type="AlphaFoldDB" id="A0A6P1MKU5"/>